<dbReference type="InterPro" id="IPR029052">
    <property type="entry name" value="Metallo-depent_PP-like"/>
</dbReference>
<name>A0ABT1A995_9PSEU</name>
<organism evidence="2 3">
    <name type="scientific">Pseudonocardia humida</name>
    <dbReference type="NCBI Taxonomy" id="2800819"/>
    <lineage>
        <taxon>Bacteria</taxon>
        <taxon>Bacillati</taxon>
        <taxon>Actinomycetota</taxon>
        <taxon>Actinomycetes</taxon>
        <taxon>Pseudonocardiales</taxon>
        <taxon>Pseudonocardiaceae</taxon>
        <taxon>Pseudonocardia</taxon>
    </lineage>
</organism>
<dbReference type="RefSeq" id="WP_252444462.1">
    <property type="nucleotide sequence ID" value="NZ_JAGSOV010000069.1"/>
</dbReference>
<evidence type="ECO:0008006" key="4">
    <source>
        <dbReference type="Google" id="ProtNLM"/>
    </source>
</evidence>
<sequence length="669" mass="73433">MRATSQQPSATGPHPVQRAQFAVGEFVERQYRRVLGAVARLRGGGRSGGQAPLPLAPGTLLVQKDAGQSWVVVWIGAVVQSLDVEDVPVQIVVRRPGGERSVRVVLRRYCIDGERSESGLPADLRFLHGQVMVPDLDPATGYEVALVAGPLHPAEPIRARTLPRELEPGRPLRLFAASCYDADTDARDALDAAFGSVFADEAPDLTLLLGDQVYADAPAWRYALMSRHTPRTGLLLKYWRTWGMQPDPDGHARRGLRGVLGSGPTYFLPDDHEFWNNWPNRTVTAKHSYGNIWSALVNGHRRRRAVVPDTIGPAVKEPFDPRVPPSDPLQQSYLPVHPGEWDAWGLASFELFGSFQASGMRALSRGERDDQLPAGPPEPGTENRIHRPRHPVLQLIDIDPLTIALLDTRTRRTRRVRHPYHSAFVDPEFLDRMLDAAERAPVFVLALSQPVLQPAAWLGNHGRRERFSLLGDTGMQDYWHQYQRFWTELVRRRAGRPTVTLGGDIHQSYVAVTESTRLNLVEVVASPMSLVSGGGWLPVLSRAAAVPTGRDEPSYRPGTEVVRLRDLVAGPRDPGVELDGAAWSLGCLPKNRPGFAGLAVERIGADAVRLDVRIFDRDAVAATAESGTAPTATVRQSFRLDFGERPGVHPLTTAGPALPAAAPDRLPTP</sequence>
<proteinExistence type="predicted"/>
<reference evidence="2" key="1">
    <citation type="submission" date="2021-04" db="EMBL/GenBank/DDBJ databases">
        <title>Pseudonocardia sp. nov., isolated from sandy soil of mangrove forest.</title>
        <authorList>
            <person name="Zan Z."/>
            <person name="Huang R."/>
            <person name="Liu W."/>
        </authorList>
    </citation>
    <scope>NUCLEOTIDE SEQUENCE</scope>
    <source>
        <strain evidence="2">S2-4</strain>
    </source>
</reference>
<evidence type="ECO:0000313" key="3">
    <source>
        <dbReference type="Proteomes" id="UP001165283"/>
    </source>
</evidence>
<gene>
    <name evidence="2" type="ORF">KDL28_31530</name>
</gene>
<dbReference type="Gene3D" id="3.60.21.70">
    <property type="entry name" value="PhoD-like phosphatase"/>
    <property type="match status" value="1"/>
</dbReference>
<evidence type="ECO:0000313" key="2">
    <source>
        <dbReference type="EMBL" id="MCO1659611.1"/>
    </source>
</evidence>
<feature type="compositionally biased region" description="Low complexity" evidence="1">
    <location>
        <begin position="650"/>
        <end position="669"/>
    </location>
</feature>
<protein>
    <recommendedName>
        <fullName evidence="4">PhoD-like phosphatase</fullName>
    </recommendedName>
</protein>
<comment type="caution">
    <text evidence="2">The sequence shown here is derived from an EMBL/GenBank/DDBJ whole genome shotgun (WGS) entry which is preliminary data.</text>
</comment>
<evidence type="ECO:0000256" key="1">
    <source>
        <dbReference type="SAM" id="MobiDB-lite"/>
    </source>
</evidence>
<dbReference type="EMBL" id="JAGSOV010000069">
    <property type="protein sequence ID" value="MCO1659611.1"/>
    <property type="molecule type" value="Genomic_DNA"/>
</dbReference>
<accession>A0ABT1A995</accession>
<dbReference type="SUPFAM" id="SSF56300">
    <property type="entry name" value="Metallo-dependent phosphatases"/>
    <property type="match status" value="1"/>
</dbReference>
<dbReference type="InterPro" id="IPR038607">
    <property type="entry name" value="PhoD-like_sf"/>
</dbReference>
<dbReference type="Proteomes" id="UP001165283">
    <property type="component" value="Unassembled WGS sequence"/>
</dbReference>
<feature type="region of interest" description="Disordered" evidence="1">
    <location>
        <begin position="645"/>
        <end position="669"/>
    </location>
</feature>
<feature type="region of interest" description="Disordered" evidence="1">
    <location>
        <begin position="363"/>
        <end position="388"/>
    </location>
</feature>
<keyword evidence="3" id="KW-1185">Reference proteome</keyword>